<feature type="active site" evidence="5 6">
    <location>
        <position position="322"/>
    </location>
</feature>
<dbReference type="EMBL" id="QRDZ01000003">
    <property type="protein sequence ID" value="RED86418.1"/>
    <property type="molecule type" value="Genomic_DNA"/>
</dbReference>
<feature type="domain" description="CheB-type methylesterase" evidence="10">
    <location>
        <begin position="309"/>
        <end position="505"/>
    </location>
</feature>
<comment type="subcellular location">
    <subcellularLocation>
        <location evidence="5">Cytoplasm</location>
    </subcellularLocation>
</comment>
<dbReference type="EC" id="3.1.1.61" evidence="5"/>
<dbReference type="Pfam" id="PF00072">
    <property type="entry name" value="Response_reg"/>
    <property type="match status" value="1"/>
</dbReference>
<keyword evidence="1 5" id="KW-0963">Cytoplasm</keyword>
<keyword evidence="5 7" id="KW-0597">Phosphoprotein</keyword>
<gene>
    <name evidence="5" type="primary">cheB</name>
    <name evidence="11" type="ORF">DFP98_103273</name>
</gene>
<dbReference type="SUPFAM" id="SSF52172">
    <property type="entry name" value="CheY-like"/>
    <property type="match status" value="1"/>
</dbReference>
<dbReference type="PANTHER" id="PTHR42872:SF6">
    <property type="entry name" value="PROTEIN-GLUTAMATE METHYLESTERASE_PROTEIN-GLUTAMINE GLUTAMINASE"/>
    <property type="match status" value="1"/>
</dbReference>
<feature type="compositionally biased region" description="Low complexity" evidence="8">
    <location>
        <begin position="152"/>
        <end position="167"/>
    </location>
</feature>
<feature type="compositionally biased region" description="Basic and acidic residues" evidence="8">
    <location>
        <begin position="205"/>
        <end position="235"/>
    </location>
</feature>
<dbReference type="InterPro" id="IPR035909">
    <property type="entry name" value="CheB_C"/>
</dbReference>
<evidence type="ECO:0000256" key="7">
    <source>
        <dbReference type="PROSITE-ProRule" id="PRU00169"/>
    </source>
</evidence>
<dbReference type="HAMAP" id="MF_00099">
    <property type="entry name" value="CheB_chemtxs"/>
    <property type="match status" value="1"/>
</dbReference>
<dbReference type="OrthoDB" id="9793421at2"/>
<feature type="modified residue" description="4-aspartylphosphate" evidence="5 7">
    <location>
        <position position="56"/>
    </location>
</feature>
<protein>
    <recommendedName>
        <fullName evidence="5">Protein-glutamate methylesterase/protein-glutamine glutaminase</fullName>
        <ecNumber evidence="5">3.1.1.61</ecNumber>
        <ecNumber evidence="5">3.5.1.44</ecNumber>
    </recommendedName>
</protein>
<dbReference type="SMART" id="SM00448">
    <property type="entry name" value="REC"/>
    <property type="match status" value="1"/>
</dbReference>
<evidence type="ECO:0000256" key="3">
    <source>
        <dbReference type="ARBA" id="ARBA00022801"/>
    </source>
</evidence>
<dbReference type="GO" id="GO:0005737">
    <property type="term" value="C:cytoplasm"/>
    <property type="evidence" value="ECO:0007669"/>
    <property type="project" value="UniProtKB-SubCell"/>
</dbReference>
<feature type="domain" description="Response regulatory" evidence="9">
    <location>
        <begin position="5"/>
        <end position="122"/>
    </location>
</feature>
<comment type="similarity">
    <text evidence="5">Belongs to the CheB family.</text>
</comment>
<evidence type="ECO:0000259" key="9">
    <source>
        <dbReference type="PROSITE" id="PS50110"/>
    </source>
</evidence>
<dbReference type="GO" id="GO:0000156">
    <property type="term" value="F:phosphorelay response regulator activity"/>
    <property type="evidence" value="ECO:0007669"/>
    <property type="project" value="InterPro"/>
</dbReference>
<dbReference type="PROSITE" id="PS50122">
    <property type="entry name" value="CHEB"/>
    <property type="match status" value="1"/>
</dbReference>
<feature type="region of interest" description="Disordered" evidence="8">
    <location>
        <begin position="152"/>
        <end position="294"/>
    </location>
</feature>
<evidence type="ECO:0000313" key="12">
    <source>
        <dbReference type="Proteomes" id="UP000256977"/>
    </source>
</evidence>
<evidence type="ECO:0000256" key="8">
    <source>
        <dbReference type="SAM" id="MobiDB-lite"/>
    </source>
</evidence>
<comment type="catalytic activity">
    <reaction evidence="5">
        <text>L-glutaminyl-[protein] + H2O = L-glutamyl-[protein] + NH4(+)</text>
        <dbReference type="Rhea" id="RHEA:16441"/>
        <dbReference type="Rhea" id="RHEA-COMP:10207"/>
        <dbReference type="Rhea" id="RHEA-COMP:10208"/>
        <dbReference type="ChEBI" id="CHEBI:15377"/>
        <dbReference type="ChEBI" id="CHEBI:28938"/>
        <dbReference type="ChEBI" id="CHEBI:29973"/>
        <dbReference type="ChEBI" id="CHEBI:30011"/>
        <dbReference type="EC" id="3.5.1.44"/>
    </reaction>
</comment>
<dbReference type="Gene3D" id="3.40.50.2300">
    <property type="match status" value="1"/>
</dbReference>
<dbReference type="GO" id="GO:0050568">
    <property type="term" value="F:protein-glutamine glutaminase activity"/>
    <property type="evidence" value="ECO:0007669"/>
    <property type="project" value="UniProtKB-UniRule"/>
</dbReference>
<comment type="caution">
    <text evidence="11">The sequence shown here is derived from an EMBL/GenBank/DDBJ whole genome shotgun (WGS) entry which is preliminary data.</text>
</comment>
<dbReference type="Gene3D" id="3.40.50.180">
    <property type="entry name" value="Methylesterase CheB, C-terminal domain"/>
    <property type="match status" value="1"/>
</dbReference>
<feature type="active site" evidence="5 6">
    <location>
        <position position="446"/>
    </location>
</feature>
<evidence type="ECO:0000313" key="11">
    <source>
        <dbReference type="EMBL" id="RED86418.1"/>
    </source>
</evidence>
<evidence type="ECO:0000256" key="5">
    <source>
        <dbReference type="HAMAP-Rule" id="MF_00099"/>
    </source>
</evidence>
<evidence type="ECO:0000256" key="2">
    <source>
        <dbReference type="ARBA" id="ARBA00022500"/>
    </source>
</evidence>
<dbReference type="InterPro" id="IPR008248">
    <property type="entry name" value="CheB-like"/>
</dbReference>
<comment type="PTM">
    <text evidence="5">Phosphorylated by CheA. Phosphorylation of the N-terminal regulatory domain activates the methylesterase activity.</text>
</comment>
<evidence type="ECO:0000259" key="10">
    <source>
        <dbReference type="PROSITE" id="PS50122"/>
    </source>
</evidence>
<dbReference type="InterPro" id="IPR001789">
    <property type="entry name" value="Sig_transdc_resp-reg_receiver"/>
</dbReference>
<comment type="domain">
    <text evidence="5">Contains a C-terminal catalytic domain, and an N-terminal region which modulates catalytic activity.</text>
</comment>
<comment type="function">
    <text evidence="5">Involved in chemotaxis. Part of a chemotaxis signal transduction system that modulates chemotaxis in response to various stimuli. Catalyzes the demethylation of specific methylglutamate residues introduced into the chemoreceptors (methyl-accepting chemotaxis proteins or MCP) by CheR. Also mediates the irreversible deamidation of specific glutamine residues to glutamic acid.</text>
</comment>
<dbReference type="InterPro" id="IPR011006">
    <property type="entry name" value="CheY-like_superfamily"/>
</dbReference>
<evidence type="ECO:0000256" key="6">
    <source>
        <dbReference type="PROSITE-ProRule" id="PRU00050"/>
    </source>
</evidence>
<comment type="catalytic activity">
    <reaction evidence="4 5">
        <text>[protein]-L-glutamate 5-O-methyl ester + H2O = L-glutamyl-[protein] + methanol + H(+)</text>
        <dbReference type="Rhea" id="RHEA:23236"/>
        <dbReference type="Rhea" id="RHEA-COMP:10208"/>
        <dbReference type="Rhea" id="RHEA-COMP:10311"/>
        <dbReference type="ChEBI" id="CHEBI:15377"/>
        <dbReference type="ChEBI" id="CHEBI:15378"/>
        <dbReference type="ChEBI" id="CHEBI:17790"/>
        <dbReference type="ChEBI" id="CHEBI:29973"/>
        <dbReference type="ChEBI" id="CHEBI:82795"/>
        <dbReference type="EC" id="3.1.1.61"/>
    </reaction>
</comment>
<dbReference type="EC" id="3.5.1.44" evidence="5"/>
<evidence type="ECO:0000256" key="4">
    <source>
        <dbReference type="ARBA" id="ARBA00048267"/>
    </source>
</evidence>
<dbReference type="Pfam" id="PF01339">
    <property type="entry name" value="CheB_methylest"/>
    <property type="match status" value="1"/>
</dbReference>
<feature type="active site" evidence="5 6">
    <location>
        <position position="349"/>
    </location>
</feature>
<dbReference type="SUPFAM" id="SSF52738">
    <property type="entry name" value="Methylesterase CheB, C-terminal domain"/>
    <property type="match status" value="1"/>
</dbReference>
<dbReference type="CDD" id="cd17541">
    <property type="entry name" value="REC_CheB-like"/>
    <property type="match status" value="1"/>
</dbReference>
<keyword evidence="3 5" id="KW-0378">Hydrolase</keyword>
<dbReference type="CDD" id="cd16432">
    <property type="entry name" value="CheB_Rec"/>
    <property type="match status" value="1"/>
</dbReference>
<accession>A0A3D9KIV1</accession>
<dbReference type="RefSeq" id="WP_116059535.1">
    <property type="nucleotide sequence ID" value="NZ_QRDZ01000003.1"/>
</dbReference>
<keyword evidence="2 5" id="KW-0145">Chemotaxis</keyword>
<proteinExistence type="inferred from homology"/>
<keyword evidence="12" id="KW-1185">Reference proteome</keyword>
<evidence type="ECO:0000256" key="1">
    <source>
        <dbReference type="ARBA" id="ARBA00022490"/>
    </source>
</evidence>
<organism evidence="11 12">
    <name type="scientific">Cohnella phaseoli</name>
    <dbReference type="NCBI Taxonomy" id="456490"/>
    <lineage>
        <taxon>Bacteria</taxon>
        <taxon>Bacillati</taxon>
        <taxon>Bacillota</taxon>
        <taxon>Bacilli</taxon>
        <taxon>Bacillales</taxon>
        <taxon>Paenibacillaceae</taxon>
        <taxon>Cohnella</taxon>
    </lineage>
</organism>
<dbReference type="PANTHER" id="PTHR42872">
    <property type="entry name" value="PROTEIN-GLUTAMATE METHYLESTERASE/PROTEIN-GLUTAMINE GLUTAMINASE"/>
    <property type="match status" value="1"/>
</dbReference>
<dbReference type="AlphaFoldDB" id="A0A3D9KIV1"/>
<reference evidence="11 12" key="1">
    <citation type="submission" date="2018-07" db="EMBL/GenBank/DDBJ databases">
        <title>Genomic Encyclopedia of Type Strains, Phase III (KMG-III): the genomes of soil and plant-associated and newly described type strains.</title>
        <authorList>
            <person name="Whitman W."/>
        </authorList>
    </citation>
    <scope>NUCLEOTIDE SEQUENCE [LARGE SCALE GENOMIC DNA]</scope>
    <source>
        <strain evidence="11 12">CECT 7287</strain>
    </source>
</reference>
<dbReference type="Proteomes" id="UP000256977">
    <property type="component" value="Unassembled WGS sequence"/>
</dbReference>
<dbReference type="PROSITE" id="PS50110">
    <property type="entry name" value="RESPONSE_REGULATORY"/>
    <property type="match status" value="1"/>
</dbReference>
<name>A0A3D9KIV1_9BACL</name>
<feature type="compositionally biased region" description="Basic and acidic residues" evidence="8">
    <location>
        <begin position="170"/>
        <end position="179"/>
    </location>
</feature>
<sequence>MTELKVLIVDDSPFMRKVFSDVVDMDSAFQVLATACDGEEAVKMTIELMPDIITMDLEMPRMNGIEALQKIMETRPTPVIMLSAVTDNGTRDTIRALQFGAIDFIRKPDGAVKLDIRQVGEQLLEKLRIVAETIDKGPLRLLPAVVEKAAEKASPSLASSAPLVSPVRQSVEEAKEAERMAAATAEPPLDKQSAGKVGSAAMEQPVKEKPASALSETDKAPRLPRRETEVRRNEPPARPSASASRKLPPALDRPDSLRKPVKPPVAGSPAASAKKDAKPPVRQPGVAIAASPPAASAAVVPPISAEPKPTTSFTQIVAIGTSTGGPRALHEVLTGIPADFPAPILVVQHMPPKFTHSLAQRLDSFCSIHVREATDGEQLETATAYIAPGGKHMSLTKDAFGKYRVKLTNEGPRSGHMPSVDVLFESLIGHRQLKRYAVLMTGMGSDGAKGMKALLDDGAQTTIAEAEQTCVVYGMPRSAVELGATTHQVPLQSIAPLLVQELKSRKT</sequence>
<dbReference type="InterPro" id="IPR000673">
    <property type="entry name" value="Sig_transdc_resp-reg_Me-estase"/>
</dbReference>
<dbReference type="GO" id="GO:0006935">
    <property type="term" value="P:chemotaxis"/>
    <property type="evidence" value="ECO:0007669"/>
    <property type="project" value="UniProtKB-UniRule"/>
</dbReference>
<dbReference type="GO" id="GO:0008984">
    <property type="term" value="F:protein-glutamate methylesterase activity"/>
    <property type="evidence" value="ECO:0007669"/>
    <property type="project" value="UniProtKB-UniRule"/>
</dbReference>